<proteinExistence type="predicted"/>
<sequence length="87" mass="9451">DRPPKLQFPSLTIIPQISLVPQITYGIGAAGGCAYNQWLCTQQTNVQVVQIPKKLDCSGCGSPVLRYACDVKCYEIHANTTTKPTTP</sequence>
<dbReference type="OrthoDB" id="7546668at2759"/>
<dbReference type="AlphaFoldDB" id="A0A026X2Z2"/>
<evidence type="ECO:0000313" key="2">
    <source>
        <dbReference type="Proteomes" id="UP000053097"/>
    </source>
</evidence>
<feature type="non-terminal residue" evidence="1">
    <location>
        <position position="87"/>
    </location>
</feature>
<reference evidence="1 2" key="1">
    <citation type="journal article" date="2014" name="Curr. Biol.">
        <title>The genome of the clonal raider ant Cerapachys biroi.</title>
        <authorList>
            <person name="Oxley P.R."/>
            <person name="Ji L."/>
            <person name="Fetter-Pruneda I."/>
            <person name="McKenzie S.K."/>
            <person name="Li C."/>
            <person name="Hu H."/>
            <person name="Zhang G."/>
            <person name="Kronauer D.J."/>
        </authorList>
    </citation>
    <scope>NUCLEOTIDE SEQUENCE [LARGE SCALE GENOMIC DNA]</scope>
</reference>
<name>A0A026X2Z2_OOCBI</name>
<keyword evidence="2" id="KW-1185">Reference proteome</keyword>
<dbReference type="Proteomes" id="UP000053097">
    <property type="component" value="Unassembled WGS sequence"/>
</dbReference>
<gene>
    <name evidence="1" type="ORF">X777_10238</name>
</gene>
<evidence type="ECO:0000313" key="1">
    <source>
        <dbReference type="EMBL" id="EZA62607.1"/>
    </source>
</evidence>
<feature type="non-terminal residue" evidence="1">
    <location>
        <position position="1"/>
    </location>
</feature>
<organism evidence="1 2">
    <name type="scientific">Ooceraea biroi</name>
    <name type="common">Clonal raider ant</name>
    <name type="synonym">Cerapachys biroi</name>
    <dbReference type="NCBI Taxonomy" id="2015173"/>
    <lineage>
        <taxon>Eukaryota</taxon>
        <taxon>Metazoa</taxon>
        <taxon>Ecdysozoa</taxon>
        <taxon>Arthropoda</taxon>
        <taxon>Hexapoda</taxon>
        <taxon>Insecta</taxon>
        <taxon>Pterygota</taxon>
        <taxon>Neoptera</taxon>
        <taxon>Endopterygota</taxon>
        <taxon>Hymenoptera</taxon>
        <taxon>Apocrita</taxon>
        <taxon>Aculeata</taxon>
        <taxon>Formicoidea</taxon>
        <taxon>Formicidae</taxon>
        <taxon>Dorylinae</taxon>
        <taxon>Ooceraea</taxon>
    </lineage>
</organism>
<accession>A0A026X2Z2</accession>
<protein>
    <submittedName>
        <fullName evidence="1">Uncharacterized protein</fullName>
    </submittedName>
</protein>
<dbReference type="EMBL" id="KK107020">
    <property type="protein sequence ID" value="EZA62607.1"/>
    <property type="molecule type" value="Genomic_DNA"/>
</dbReference>